<dbReference type="InterPro" id="IPR039769">
    <property type="entry name" value="Bud23-like"/>
</dbReference>
<dbReference type="AlphaFoldDB" id="A0A023BB77"/>
<dbReference type="GO" id="GO:0005730">
    <property type="term" value="C:nucleolus"/>
    <property type="evidence" value="ECO:0007669"/>
    <property type="project" value="TreeGrafter"/>
</dbReference>
<evidence type="ECO:0000256" key="2">
    <source>
        <dbReference type="ARBA" id="ARBA00022679"/>
    </source>
</evidence>
<name>A0A023BB77_GRENI</name>
<gene>
    <name evidence="7" type="ORF">GNI_027110</name>
</gene>
<dbReference type="Pfam" id="PF12589">
    <property type="entry name" value="WBS_methylT"/>
    <property type="match status" value="1"/>
</dbReference>
<sequence length="274" mass="30636">MSAPKPEGLVPADIHYDVDEAVRYHKSSRNNEIQRALAQRCLELLELDVTCVESVPLVLDIGCGSGLSGDILSEAGVPWIGMDLSQSMLEIAREERADAELLRADIGELQNVVPNTFDGAISVSVIQWLCHAFTSEQEPLRRLRQFFQWLYNALNKSARAVFQFYPSHQSQVDMIGKAASQVGFSTYFLIDNAESTKKKKVFLIVTIGQPEARSLVGSTMAAASNSPRAAKHKGRQKPQSRKEWVVKKKEKMRALGKEVKSDSKYTGRKRKDRL</sequence>
<reference evidence="7" key="1">
    <citation type="submission" date="2013-12" db="EMBL/GenBank/DDBJ databases">
        <authorList>
            <person name="Omoto C.K."/>
            <person name="Sibley D."/>
            <person name="Venepally P."/>
            <person name="Hadjithomas M."/>
            <person name="Karamycheva S."/>
            <person name="Brunk B."/>
            <person name="Roos D."/>
            <person name="Caler E."/>
            <person name="Lorenzi H."/>
        </authorList>
    </citation>
    <scope>NUCLEOTIDE SEQUENCE</scope>
</reference>
<evidence type="ECO:0000256" key="4">
    <source>
        <dbReference type="SAM" id="MobiDB-lite"/>
    </source>
</evidence>
<dbReference type="GO" id="GO:0070476">
    <property type="term" value="P:rRNA (guanine-N7)-methylation"/>
    <property type="evidence" value="ECO:0007669"/>
    <property type="project" value="InterPro"/>
</dbReference>
<dbReference type="GO" id="GO:0016435">
    <property type="term" value="F:rRNA (guanine) methyltransferase activity"/>
    <property type="evidence" value="ECO:0007669"/>
    <property type="project" value="InterPro"/>
</dbReference>
<evidence type="ECO:0000259" key="6">
    <source>
        <dbReference type="Pfam" id="PF13649"/>
    </source>
</evidence>
<protein>
    <submittedName>
        <fullName evidence="7">Methyltransferase</fullName>
    </submittedName>
</protein>
<dbReference type="Proteomes" id="UP000019763">
    <property type="component" value="Unassembled WGS sequence"/>
</dbReference>
<dbReference type="InterPro" id="IPR022238">
    <property type="entry name" value="Bud23_C"/>
</dbReference>
<dbReference type="PANTHER" id="PTHR12734:SF0">
    <property type="entry name" value="18S RRNA (GUANINE-N(7))-METHYLTRANSFERASE-RELATED"/>
    <property type="match status" value="1"/>
</dbReference>
<evidence type="ECO:0000256" key="1">
    <source>
        <dbReference type="ARBA" id="ARBA00022603"/>
    </source>
</evidence>
<dbReference type="InterPro" id="IPR041698">
    <property type="entry name" value="Methyltransf_25"/>
</dbReference>
<evidence type="ECO:0000313" key="7">
    <source>
        <dbReference type="EMBL" id="EZG79301.1"/>
    </source>
</evidence>
<dbReference type="eggNOG" id="KOG1541">
    <property type="taxonomic scope" value="Eukaryota"/>
</dbReference>
<keyword evidence="8" id="KW-1185">Reference proteome</keyword>
<evidence type="ECO:0000259" key="5">
    <source>
        <dbReference type="Pfam" id="PF12589"/>
    </source>
</evidence>
<dbReference type="Gene3D" id="3.40.50.150">
    <property type="entry name" value="Vaccinia Virus protein VP39"/>
    <property type="match status" value="1"/>
</dbReference>
<dbReference type="SUPFAM" id="SSF53335">
    <property type="entry name" value="S-adenosyl-L-methionine-dependent methyltransferases"/>
    <property type="match status" value="1"/>
</dbReference>
<dbReference type="OrthoDB" id="2877at2759"/>
<proteinExistence type="predicted"/>
<dbReference type="VEuPathDB" id="CryptoDB:GNI_027110"/>
<dbReference type="GeneID" id="22911190"/>
<dbReference type="Pfam" id="PF13649">
    <property type="entry name" value="Methyltransf_25"/>
    <property type="match status" value="1"/>
</dbReference>
<comment type="caution">
    <text evidence="7">The sequence shown here is derived from an EMBL/GenBank/DDBJ whole genome shotgun (WGS) entry which is preliminary data.</text>
</comment>
<dbReference type="EMBL" id="AFNH02000202">
    <property type="protein sequence ID" value="EZG79301.1"/>
    <property type="molecule type" value="Genomic_DNA"/>
</dbReference>
<dbReference type="OMA" id="WIQEKKE"/>
<organism evidence="7 8">
    <name type="scientific">Gregarina niphandrodes</name>
    <name type="common">Septate eugregarine</name>
    <dbReference type="NCBI Taxonomy" id="110365"/>
    <lineage>
        <taxon>Eukaryota</taxon>
        <taxon>Sar</taxon>
        <taxon>Alveolata</taxon>
        <taxon>Apicomplexa</taxon>
        <taxon>Conoidasida</taxon>
        <taxon>Gregarinasina</taxon>
        <taxon>Eugregarinorida</taxon>
        <taxon>Gregarinidae</taxon>
        <taxon>Gregarina</taxon>
    </lineage>
</organism>
<keyword evidence="3" id="KW-0949">S-adenosyl-L-methionine</keyword>
<evidence type="ECO:0000313" key="8">
    <source>
        <dbReference type="Proteomes" id="UP000019763"/>
    </source>
</evidence>
<feature type="region of interest" description="Disordered" evidence="4">
    <location>
        <begin position="218"/>
        <end position="274"/>
    </location>
</feature>
<dbReference type="CDD" id="cd02440">
    <property type="entry name" value="AdoMet_MTases"/>
    <property type="match status" value="1"/>
</dbReference>
<dbReference type="RefSeq" id="XP_011129070.1">
    <property type="nucleotide sequence ID" value="XM_011130768.1"/>
</dbReference>
<feature type="compositionally biased region" description="Basic and acidic residues" evidence="4">
    <location>
        <begin position="240"/>
        <end position="265"/>
    </location>
</feature>
<keyword evidence="1 7" id="KW-0489">Methyltransferase</keyword>
<accession>A0A023BB77</accession>
<feature type="compositionally biased region" description="Basic residues" evidence="4">
    <location>
        <begin position="229"/>
        <end position="239"/>
    </location>
</feature>
<feature type="domain" description="18S rRNA (guanine(1575)-N(7))-methyltransferase Bud23 C-terminal" evidence="5">
    <location>
        <begin position="225"/>
        <end position="271"/>
    </location>
</feature>
<dbReference type="PANTHER" id="PTHR12734">
    <property type="entry name" value="METHYLTRANSFERASE-RELATED"/>
    <property type="match status" value="1"/>
</dbReference>
<feature type="domain" description="Methyltransferase" evidence="6">
    <location>
        <begin position="58"/>
        <end position="129"/>
    </location>
</feature>
<evidence type="ECO:0000256" key="3">
    <source>
        <dbReference type="ARBA" id="ARBA00022691"/>
    </source>
</evidence>
<dbReference type="InterPro" id="IPR029063">
    <property type="entry name" value="SAM-dependent_MTases_sf"/>
</dbReference>
<keyword evidence="2" id="KW-0808">Transferase</keyword>